<protein>
    <submittedName>
        <fullName evidence="1">Putative ParB-like nuclease</fullName>
    </submittedName>
</protein>
<reference evidence="1" key="1">
    <citation type="submission" date="2020-01" db="EMBL/GenBank/DDBJ databases">
        <authorList>
            <person name="Qin S."/>
        </authorList>
    </citation>
    <scope>NUCLEOTIDE SEQUENCE</scope>
    <source>
        <strain evidence="1">CVir17-16-YZ6g</strain>
        <plasmid evidence="1">p17-15-vir-like</plasmid>
    </source>
</reference>
<organism evidence="1">
    <name type="scientific">Klebsiella pneumoniae</name>
    <dbReference type="NCBI Taxonomy" id="573"/>
    <lineage>
        <taxon>Bacteria</taxon>
        <taxon>Pseudomonadati</taxon>
        <taxon>Pseudomonadota</taxon>
        <taxon>Gammaproteobacteria</taxon>
        <taxon>Enterobacterales</taxon>
        <taxon>Enterobacteriaceae</taxon>
        <taxon>Klebsiella/Raoultella group</taxon>
        <taxon>Klebsiella</taxon>
        <taxon>Klebsiella pneumoniae complex</taxon>
    </lineage>
</organism>
<geneLocation type="plasmid" evidence="1">
    <name>p17-15-vir-like</name>
</geneLocation>
<keyword evidence="1" id="KW-0614">Plasmid</keyword>
<name>A0A8B0STV2_KLEPN</name>
<dbReference type="EMBL" id="MN956836">
    <property type="protein sequence ID" value="QTX14421.1"/>
    <property type="molecule type" value="Genomic_DNA"/>
</dbReference>
<dbReference type="AlphaFoldDB" id="A0A8B0STV2"/>
<proteinExistence type="predicted"/>
<evidence type="ECO:0000313" key="1">
    <source>
        <dbReference type="EMBL" id="QTX14421.1"/>
    </source>
</evidence>
<sequence>MSHYALTREAPDGENSVAFQAIQSEKKNVLKPCCRKTGERI</sequence>
<accession>A0A8B0STV2</accession>